<feature type="modified residue" description="4-aspartylphosphate" evidence="3">
    <location>
        <position position="64"/>
    </location>
</feature>
<sequence length="213" mass="23981">MQRYRDKVVTLKILIVDDHRLFADALSITLKNAYPEADITTCEQPRWLLENRQQLPQFNLVILDQAMPDLDGLSLLGVVGRLMTDAKVLVCSGSATEVTVRRALQLKVNGFVDKSEPVEKILLAIREVMAGRSYYSESFRLMAGNAAEETLTLTRQQLAILAMLQEGHGNKEIARQLFVSVNTIKTHLRLLYEKLEVSNRTACIDKARNLGLI</sequence>
<evidence type="ECO:0000256" key="3">
    <source>
        <dbReference type="PROSITE-ProRule" id="PRU00169"/>
    </source>
</evidence>
<reference evidence="6 7" key="1">
    <citation type="submission" date="2018-09" db="EMBL/GenBank/DDBJ databases">
        <title>Alcanivorax profundi sp. nov., isolated from 1000 m-depth seawater of the Mariana Trench.</title>
        <authorList>
            <person name="Liu J."/>
        </authorList>
    </citation>
    <scope>NUCLEOTIDE SEQUENCE [LARGE SCALE GENOMIC DNA]</scope>
    <source>
        <strain evidence="6 7">MTEO17</strain>
    </source>
</reference>
<dbReference type="PRINTS" id="PR00038">
    <property type="entry name" value="HTHLUXR"/>
</dbReference>
<dbReference type="InterPro" id="IPR001789">
    <property type="entry name" value="Sig_transdc_resp-reg_receiver"/>
</dbReference>
<evidence type="ECO:0000256" key="2">
    <source>
        <dbReference type="ARBA" id="ARBA00023125"/>
    </source>
</evidence>
<name>A0A418XYK7_9GAMM</name>
<feature type="domain" description="Response regulatory" evidence="5">
    <location>
        <begin position="12"/>
        <end position="129"/>
    </location>
</feature>
<keyword evidence="2 6" id="KW-0238">DNA-binding</keyword>
<evidence type="ECO:0000259" key="4">
    <source>
        <dbReference type="PROSITE" id="PS50043"/>
    </source>
</evidence>
<dbReference type="PROSITE" id="PS50043">
    <property type="entry name" value="HTH_LUXR_2"/>
    <property type="match status" value="1"/>
</dbReference>
<organism evidence="6 7">
    <name type="scientific">Alcanivorax profundi</name>
    <dbReference type="NCBI Taxonomy" id="2338368"/>
    <lineage>
        <taxon>Bacteria</taxon>
        <taxon>Pseudomonadati</taxon>
        <taxon>Pseudomonadota</taxon>
        <taxon>Gammaproteobacteria</taxon>
        <taxon>Oceanospirillales</taxon>
        <taxon>Alcanivoracaceae</taxon>
        <taxon>Alcanivorax</taxon>
    </lineage>
</organism>
<dbReference type="Gene3D" id="3.40.50.2300">
    <property type="match status" value="1"/>
</dbReference>
<evidence type="ECO:0000313" key="6">
    <source>
        <dbReference type="EMBL" id="RJG18102.1"/>
    </source>
</evidence>
<dbReference type="GO" id="GO:0006355">
    <property type="term" value="P:regulation of DNA-templated transcription"/>
    <property type="evidence" value="ECO:0007669"/>
    <property type="project" value="InterPro"/>
</dbReference>
<comment type="caution">
    <text evidence="6">The sequence shown here is derived from an EMBL/GenBank/DDBJ whole genome shotgun (WGS) entry which is preliminary data.</text>
</comment>
<dbReference type="SMART" id="SM00421">
    <property type="entry name" value="HTH_LUXR"/>
    <property type="match status" value="1"/>
</dbReference>
<dbReference type="InterPro" id="IPR011006">
    <property type="entry name" value="CheY-like_superfamily"/>
</dbReference>
<keyword evidence="1 3" id="KW-0597">Phosphoprotein</keyword>
<dbReference type="SMART" id="SM00448">
    <property type="entry name" value="REC"/>
    <property type="match status" value="1"/>
</dbReference>
<dbReference type="SUPFAM" id="SSF52172">
    <property type="entry name" value="CheY-like"/>
    <property type="match status" value="1"/>
</dbReference>
<dbReference type="InterPro" id="IPR051015">
    <property type="entry name" value="EvgA-like"/>
</dbReference>
<dbReference type="Pfam" id="PF00072">
    <property type="entry name" value="Response_reg"/>
    <property type="match status" value="1"/>
</dbReference>
<accession>A0A418XYK7</accession>
<dbReference type="Proteomes" id="UP000283734">
    <property type="component" value="Unassembled WGS sequence"/>
</dbReference>
<dbReference type="Pfam" id="PF00196">
    <property type="entry name" value="GerE"/>
    <property type="match status" value="1"/>
</dbReference>
<protein>
    <submittedName>
        <fullName evidence="6">DNA-binding response regulator</fullName>
    </submittedName>
</protein>
<dbReference type="SUPFAM" id="SSF46894">
    <property type="entry name" value="C-terminal effector domain of the bipartite response regulators"/>
    <property type="match status" value="1"/>
</dbReference>
<gene>
    <name evidence="6" type="ORF">D4A39_06350</name>
</gene>
<dbReference type="InterPro" id="IPR058245">
    <property type="entry name" value="NreC/VraR/RcsB-like_REC"/>
</dbReference>
<dbReference type="GO" id="GO:0000160">
    <property type="term" value="P:phosphorelay signal transduction system"/>
    <property type="evidence" value="ECO:0007669"/>
    <property type="project" value="InterPro"/>
</dbReference>
<evidence type="ECO:0000256" key="1">
    <source>
        <dbReference type="ARBA" id="ARBA00022553"/>
    </source>
</evidence>
<dbReference type="Gene3D" id="1.10.10.10">
    <property type="entry name" value="Winged helix-like DNA-binding domain superfamily/Winged helix DNA-binding domain"/>
    <property type="match status" value="1"/>
</dbReference>
<dbReference type="InterPro" id="IPR000792">
    <property type="entry name" value="Tscrpt_reg_LuxR_C"/>
</dbReference>
<dbReference type="InterPro" id="IPR036388">
    <property type="entry name" value="WH-like_DNA-bd_sf"/>
</dbReference>
<dbReference type="CDD" id="cd17535">
    <property type="entry name" value="REC_NarL-like"/>
    <property type="match status" value="1"/>
</dbReference>
<dbReference type="PANTHER" id="PTHR45566">
    <property type="entry name" value="HTH-TYPE TRANSCRIPTIONAL REGULATOR YHJB-RELATED"/>
    <property type="match status" value="1"/>
</dbReference>
<evidence type="ECO:0000259" key="5">
    <source>
        <dbReference type="PROSITE" id="PS50110"/>
    </source>
</evidence>
<feature type="domain" description="HTH luxR-type" evidence="4">
    <location>
        <begin position="146"/>
        <end position="211"/>
    </location>
</feature>
<dbReference type="AlphaFoldDB" id="A0A418XYK7"/>
<proteinExistence type="predicted"/>
<dbReference type="PANTHER" id="PTHR45566:SF1">
    <property type="entry name" value="HTH-TYPE TRANSCRIPTIONAL REGULATOR YHJB-RELATED"/>
    <property type="match status" value="1"/>
</dbReference>
<evidence type="ECO:0000313" key="7">
    <source>
        <dbReference type="Proteomes" id="UP000283734"/>
    </source>
</evidence>
<dbReference type="InterPro" id="IPR016032">
    <property type="entry name" value="Sig_transdc_resp-reg_C-effctor"/>
</dbReference>
<dbReference type="PROSITE" id="PS50110">
    <property type="entry name" value="RESPONSE_REGULATORY"/>
    <property type="match status" value="1"/>
</dbReference>
<dbReference type="GO" id="GO:0003677">
    <property type="term" value="F:DNA binding"/>
    <property type="evidence" value="ECO:0007669"/>
    <property type="project" value="UniProtKB-KW"/>
</dbReference>
<keyword evidence="7" id="KW-1185">Reference proteome</keyword>
<dbReference type="EMBL" id="QYYA01000002">
    <property type="protein sequence ID" value="RJG18102.1"/>
    <property type="molecule type" value="Genomic_DNA"/>
</dbReference>
<dbReference type="CDD" id="cd06170">
    <property type="entry name" value="LuxR_C_like"/>
    <property type="match status" value="1"/>
</dbReference>